<reference evidence="2 3" key="1">
    <citation type="journal article" date="2023" name="Nucleic Acids Res.">
        <title>The hologenome of Daphnia magna reveals possible DNA methylation and microbiome-mediated evolution of the host genome.</title>
        <authorList>
            <person name="Chaturvedi A."/>
            <person name="Li X."/>
            <person name="Dhandapani V."/>
            <person name="Marshall H."/>
            <person name="Kissane S."/>
            <person name="Cuenca-Cambronero M."/>
            <person name="Asole G."/>
            <person name="Calvet F."/>
            <person name="Ruiz-Romero M."/>
            <person name="Marangio P."/>
            <person name="Guigo R."/>
            <person name="Rago D."/>
            <person name="Mirbahai L."/>
            <person name="Eastwood N."/>
            <person name="Colbourne J.K."/>
            <person name="Zhou J."/>
            <person name="Mallon E."/>
            <person name="Orsini L."/>
        </authorList>
    </citation>
    <scope>NUCLEOTIDE SEQUENCE [LARGE SCALE GENOMIC DNA]</scope>
    <source>
        <strain evidence="2">LRV0_1</strain>
    </source>
</reference>
<dbReference type="Proteomes" id="UP001234178">
    <property type="component" value="Unassembled WGS sequence"/>
</dbReference>
<name>A0ABR0AA96_9CRUS</name>
<feature type="compositionally biased region" description="Basic and acidic residues" evidence="1">
    <location>
        <begin position="76"/>
        <end position="94"/>
    </location>
</feature>
<comment type="caution">
    <text evidence="2">The sequence shown here is derived from an EMBL/GenBank/DDBJ whole genome shotgun (WGS) entry which is preliminary data.</text>
</comment>
<keyword evidence="3" id="KW-1185">Reference proteome</keyword>
<dbReference type="EMBL" id="JAOYFB010000037">
    <property type="protein sequence ID" value="KAK4022062.1"/>
    <property type="molecule type" value="Genomic_DNA"/>
</dbReference>
<protein>
    <submittedName>
        <fullName evidence="2">Uncharacterized protein</fullName>
    </submittedName>
</protein>
<accession>A0ABR0AA96</accession>
<feature type="region of interest" description="Disordered" evidence="1">
    <location>
        <begin position="53"/>
        <end position="101"/>
    </location>
</feature>
<proteinExistence type="predicted"/>
<evidence type="ECO:0000313" key="2">
    <source>
        <dbReference type="EMBL" id="KAK4022062.1"/>
    </source>
</evidence>
<organism evidence="2 3">
    <name type="scientific">Daphnia magna</name>
    <dbReference type="NCBI Taxonomy" id="35525"/>
    <lineage>
        <taxon>Eukaryota</taxon>
        <taxon>Metazoa</taxon>
        <taxon>Ecdysozoa</taxon>
        <taxon>Arthropoda</taxon>
        <taxon>Crustacea</taxon>
        <taxon>Branchiopoda</taxon>
        <taxon>Diplostraca</taxon>
        <taxon>Cladocera</taxon>
        <taxon>Anomopoda</taxon>
        <taxon>Daphniidae</taxon>
        <taxon>Daphnia</taxon>
    </lineage>
</organism>
<sequence length="101" mass="11127">MANRVTLPIKMDRSYPDISIPIISRSLQDRVLEPPTQGPLDDNLHLFKKTHRNKQIKAAAPRKTTLCTSGKCGSGKQKDIEGCKGEESQSEGRDSPTGMYG</sequence>
<gene>
    <name evidence="2" type="ORF">OUZ56_007549</name>
</gene>
<evidence type="ECO:0000256" key="1">
    <source>
        <dbReference type="SAM" id="MobiDB-lite"/>
    </source>
</evidence>
<evidence type="ECO:0000313" key="3">
    <source>
        <dbReference type="Proteomes" id="UP001234178"/>
    </source>
</evidence>